<dbReference type="InterPro" id="IPR050517">
    <property type="entry name" value="DDR_Repair_Kinase"/>
</dbReference>
<dbReference type="Gene3D" id="1.10.1070.11">
    <property type="entry name" value="Phosphatidylinositol 3-/4-kinase, catalytic domain"/>
    <property type="match status" value="1"/>
</dbReference>
<dbReference type="PROSITE" id="PS51190">
    <property type="entry name" value="FATC"/>
    <property type="match status" value="1"/>
</dbReference>
<evidence type="ECO:0000256" key="1">
    <source>
        <dbReference type="SAM" id="MobiDB-lite"/>
    </source>
</evidence>
<feature type="domain" description="FATC" evidence="3">
    <location>
        <begin position="213"/>
        <end position="245"/>
    </location>
</feature>
<dbReference type="GO" id="GO:0000723">
    <property type="term" value="P:telomere maintenance"/>
    <property type="evidence" value="ECO:0007669"/>
    <property type="project" value="TreeGrafter"/>
</dbReference>
<dbReference type="InterPro" id="IPR000403">
    <property type="entry name" value="PI3/4_kinase_cat_dom"/>
</dbReference>
<dbReference type="EMBL" id="JAKCXM010000051">
    <property type="protein sequence ID" value="KAJ0405047.1"/>
    <property type="molecule type" value="Genomic_DNA"/>
</dbReference>
<dbReference type="GO" id="GO:0004674">
    <property type="term" value="F:protein serine/threonine kinase activity"/>
    <property type="evidence" value="ECO:0007669"/>
    <property type="project" value="TreeGrafter"/>
</dbReference>
<organism evidence="4 5">
    <name type="scientific">Pythium insidiosum</name>
    <name type="common">Pythiosis disease agent</name>
    <dbReference type="NCBI Taxonomy" id="114742"/>
    <lineage>
        <taxon>Eukaryota</taxon>
        <taxon>Sar</taxon>
        <taxon>Stramenopiles</taxon>
        <taxon>Oomycota</taxon>
        <taxon>Peronosporomycetes</taxon>
        <taxon>Pythiales</taxon>
        <taxon>Pythiaceae</taxon>
        <taxon>Pythium</taxon>
    </lineage>
</organism>
<dbReference type="GO" id="GO:0006302">
    <property type="term" value="P:double-strand break repair"/>
    <property type="evidence" value="ECO:0007669"/>
    <property type="project" value="TreeGrafter"/>
</dbReference>
<dbReference type="Pfam" id="PF02260">
    <property type="entry name" value="FATC"/>
    <property type="match status" value="1"/>
</dbReference>
<evidence type="ECO:0000313" key="5">
    <source>
        <dbReference type="Proteomes" id="UP001209570"/>
    </source>
</evidence>
<dbReference type="Proteomes" id="UP001209570">
    <property type="component" value="Unassembled WGS sequence"/>
</dbReference>
<dbReference type="InterPro" id="IPR011009">
    <property type="entry name" value="Kinase-like_dom_sf"/>
</dbReference>
<feature type="compositionally biased region" description="Polar residues" evidence="1">
    <location>
        <begin position="120"/>
        <end position="129"/>
    </location>
</feature>
<dbReference type="PANTHER" id="PTHR11139:SF68">
    <property type="entry name" value="DNA-DEPENDENT PROTEIN KINASE CATALYTIC SUBUNIT"/>
    <property type="match status" value="1"/>
</dbReference>
<protein>
    <recommendedName>
        <fullName evidence="6">Non-specific serine/threonine protein kinase</fullName>
    </recommendedName>
</protein>
<dbReference type="Pfam" id="PF00454">
    <property type="entry name" value="PI3_PI4_kinase"/>
    <property type="match status" value="1"/>
</dbReference>
<feature type="compositionally biased region" description="Basic and acidic residues" evidence="1">
    <location>
        <begin position="108"/>
        <end position="119"/>
    </location>
</feature>
<evidence type="ECO:0000259" key="3">
    <source>
        <dbReference type="PROSITE" id="PS51190"/>
    </source>
</evidence>
<dbReference type="SMART" id="SM01343">
    <property type="entry name" value="FATC"/>
    <property type="match status" value="1"/>
</dbReference>
<keyword evidence="5" id="KW-1185">Reference proteome</keyword>
<feature type="region of interest" description="Disordered" evidence="1">
    <location>
        <begin position="105"/>
        <end position="149"/>
    </location>
</feature>
<accession>A0AAD5LPE1</accession>
<feature type="domain" description="PI3K/PI4K catalytic" evidence="2">
    <location>
        <begin position="1"/>
        <end position="134"/>
    </location>
</feature>
<dbReference type="GO" id="GO:0005634">
    <property type="term" value="C:nucleus"/>
    <property type="evidence" value="ECO:0007669"/>
    <property type="project" value="TreeGrafter"/>
</dbReference>
<evidence type="ECO:0008006" key="6">
    <source>
        <dbReference type="Google" id="ProtNLM"/>
    </source>
</evidence>
<sequence length="245" mass="27487">MDNFLLDHKSGRVIGIDFGISFGAGASILPVPELIPFRFTRQMQTVLQPYDSSILLVQDMTAVFGALREKKQVVESVMNVFLHEPLLDWQQSTTTHQRELFVDASDDATQKEDTQKQSLEENSLELTPSRSRKRPRRETEVKQTPSNASSLADAPAIAWLPDVKVTIARRKLDGYSPRILLKEELAQNPHLGKLMPRFHALIDSAVQSEVGIGSLSSLDQAQELVELATSPDLLGRTYHGWMPWL</sequence>
<dbReference type="InterPro" id="IPR003152">
    <property type="entry name" value="FATC_dom"/>
</dbReference>
<dbReference type="InterPro" id="IPR036940">
    <property type="entry name" value="PI3/4_kinase_cat_sf"/>
</dbReference>
<dbReference type="SUPFAM" id="SSF56112">
    <property type="entry name" value="Protein kinase-like (PK-like)"/>
    <property type="match status" value="1"/>
</dbReference>
<evidence type="ECO:0000259" key="2">
    <source>
        <dbReference type="PROSITE" id="PS50290"/>
    </source>
</evidence>
<comment type="caution">
    <text evidence="4">The sequence shown here is derived from an EMBL/GenBank/DDBJ whole genome shotgun (WGS) entry which is preliminary data.</text>
</comment>
<gene>
    <name evidence="4" type="ORF">P43SY_001191</name>
</gene>
<dbReference type="PROSITE" id="PS50290">
    <property type="entry name" value="PI3_4_KINASE_3"/>
    <property type="match status" value="1"/>
</dbReference>
<name>A0AAD5LPE1_PYTIN</name>
<proteinExistence type="predicted"/>
<dbReference type="PANTHER" id="PTHR11139">
    <property type="entry name" value="ATAXIA TELANGIECTASIA MUTATED ATM -RELATED"/>
    <property type="match status" value="1"/>
</dbReference>
<reference evidence="4" key="1">
    <citation type="submission" date="2021-12" db="EMBL/GenBank/DDBJ databases">
        <title>Prjna785345.</title>
        <authorList>
            <person name="Rujirawat T."/>
            <person name="Krajaejun T."/>
        </authorList>
    </citation>
    <scope>NUCLEOTIDE SEQUENCE</scope>
    <source>
        <strain evidence="4">Pi057C3</strain>
    </source>
</reference>
<evidence type="ECO:0000313" key="4">
    <source>
        <dbReference type="EMBL" id="KAJ0405047.1"/>
    </source>
</evidence>
<dbReference type="AlphaFoldDB" id="A0AAD5LPE1"/>